<reference evidence="5 6" key="1">
    <citation type="submission" date="2018-10" db="EMBL/GenBank/DDBJ databases">
        <title>A high-quality apple genome assembly.</title>
        <authorList>
            <person name="Hu J."/>
        </authorList>
    </citation>
    <scope>NUCLEOTIDE SEQUENCE [LARGE SCALE GENOMIC DNA]</scope>
    <source>
        <strain evidence="6">cv. HFTH1</strain>
        <tissue evidence="5">Young leaf</tissue>
    </source>
</reference>
<dbReference type="AlphaFoldDB" id="A0A498HLQ2"/>
<comment type="caution">
    <text evidence="5">The sequence shown here is derived from an EMBL/GenBank/DDBJ whole genome shotgun (WGS) entry which is preliminary data.</text>
</comment>
<dbReference type="InterPro" id="IPR050272">
    <property type="entry name" value="Isochorismatase-like_hydrls"/>
</dbReference>
<dbReference type="KEGG" id="mdm:103425595"/>
<dbReference type="InterPro" id="IPR000868">
    <property type="entry name" value="Isochorismatase-like_dom"/>
</dbReference>
<gene>
    <name evidence="5" type="ORF">DVH24_007711</name>
</gene>
<feature type="compositionally biased region" description="Low complexity" evidence="3">
    <location>
        <begin position="1"/>
        <end position="15"/>
    </location>
</feature>
<dbReference type="Pfam" id="PF00857">
    <property type="entry name" value="Isochorismatase"/>
    <property type="match status" value="1"/>
</dbReference>
<evidence type="ECO:0000256" key="3">
    <source>
        <dbReference type="SAM" id="MobiDB-lite"/>
    </source>
</evidence>
<proteinExistence type="inferred from homology"/>
<dbReference type="CDD" id="cd00431">
    <property type="entry name" value="cysteine_hydrolases"/>
    <property type="match status" value="1"/>
</dbReference>
<sequence>MASASSSSSSSSSSSYRKYEIRKRNPNPKAAALLVIDVQNYFSAMARPILQNLLTTIRLCRRASIPVIFTRHAHKSPSDYGMLDEWWNGDLVYDGTPESQLMPELDRRGPDEDRVFDKNTYSAFRNTGLEEYLKEKGVEEVIVTGVMTNLCCETTAREAFIRGYRVFFSTDATATSDRELHEATLKNMAYGFAYLVDCKRLEDGLFPGT</sequence>
<dbReference type="SUPFAM" id="SSF52499">
    <property type="entry name" value="Isochorismatase-like hydrolases"/>
    <property type="match status" value="1"/>
</dbReference>
<dbReference type="Proteomes" id="UP000290289">
    <property type="component" value="Chromosome 16"/>
</dbReference>
<accession>A0A498HLQ2</accession>
<name>A0A498HLQ2_MALDO</name>
<evidence type="ECO:0000313" key="6">
    <source>
        <dbReference type="Proteomes" id="UP000290289"/>
    </source>
</evidence>
<organism evidence="5 6">
    <name type="scientific">Malus domestica</name>
    <name type="common">Apple</name>
    <name type="synonym">Pyrus malus</name>
    <dbReference type="NCBI Taxonomy" id="3750"/>
    <lineage>
        <taxon>Eukaryota</taxon>
        <taxon>Viridiplantae</taxon>
        <taxon>Streptophyta</taxon>
        <taxon>Embryophyta</taxon>
        <taxon>Tracheophyta</taxon>
        <taxon>Spermatophyta</taxon>
        <taxon>Magnoliopsida</taxon>
        <taxon>eudicotyledons</taxon>
        <taxon>Gunneridae</taxon>
        <taxon>Pentapetalae</taxon>
        <taxon>rosids</taxon>
        <taxon>fabids</taxon>
        <taxon>Rosales</taxon>
        <taxon>Rosaceae</taxon>
        <taxon>Amygdaloideae</taxon>
        <taxon>Maleae</taxon>
        <taxon>Malus</taxon>
    </lineage>
</organism>
<comment type="similarity">
    <text evidence="1">Belongs to the isochorismatase family.</text>
</comment>
<dbReference type="Gene3D" id="3.40.50.850">
    <property type="entry name" value="Isochorismatase-like"/>
    <property type="match status" value="1"/>
</dbReference>
<dbReference type="InterPro" id="IPR036380">
    <property type="entry name" value="Isochorismatase-like_sf"/>
</dbReference>
<evidence type="ECO:0000256" key="2">
    <source>
        <dbReference type="ARBA" id="ARBA00022801"/>
    </source>
</evidence>
<dbReference type="STRING" id="3750.A0A498HLQ2"/>
<feature type="region of interest" description="Disordered" evidence="3">
    <location>
        <begin position="1"/>
        <end position="22"/>
    </location>
</feature>
<dbReference type="OrthoDB" id="167809at2759"/>
<evidence type="ECO:0000256" key="1">
    <source>
        <dbReference type="ARBA" id="ARBA00006336"/>
    </source>
</evidence>
<dbReference type="PANTHER" id="PTHR43540">
    <property type="entry name" value="PEROXYUREIDOACRYLATE/UREIDOACRYLATE AMIDOHYDROLASE-RELATED"/>
    <property type="match status" value="1"/>
</dbReference>
<dbReference type="EMBL" id="RDQH01000342">
    <property type="protein sequence ID" value="RXH70455.1"/>
    <property type="molecule type" value="Genomic_DNA"/>
</dbReference>
<dbReference type="PANTHER" id="PTHR43540:SF6">
    <property type="entry name" value="ISOCHORISMATASE-LIKE DOMAIN-CONTAINING PROTEIN"/>
    <property type="match status" value="1"/>
</dbReference>
<keyword evidence="6" id="KW-1185">Reference proteome</keyword>
<evidence type="ECO:0000313" key="5">
    <source>
        <dbReference type="EMBL" id="RXH70455.1"/>
    </source>
</evidence>
<evidence type="ECO:0000259" key="4">
    <source>
        <dbReference type="Pfam" id="PF00857"/>
    </source>
</evidence>
<dbReference type="GO" id="GO:0016787">
    <property type="term" value="F:hydrolase activity"/>
    <property type="evidence" value="ECO:0007669"/>
    <property type="project" value="UniProtKB-KW"/>
</dbReference>
<feature type="domain" description="Isochorismatase-like" evidence="4">
    <location>
        <begin position="31"/>
        <end position="197"/>
    </location>
</feature>
<keyword evidence="2" id="KW-0378">Hydrolase</keyword>
<protein>
    <recommendedName>
        <fullName evidence="4">Isochorismatase-like domain-containing protein</fullName>
    </recommendedName>
</protein>